<evidence type="ECO:0000313" key="4">
    <source>
        <dbReference type="Proteomes" id="UP000318017"/>
    </source>
</evidence>
<name>A0A518GAS8_9BACT</name>
<evidence type="ECO:0000256" key="1">
    <source>
        <dbReference type="PROSITE-ProRule" id="PRU00409"/>
    </source>
</evidence>
<dbReference type="InterPro" id="IPR011761">
    <property type="entry name" value="ATP-grasp"/>
</dbReference>
<proteinExistence type="predicted"/>
<evidence type="ECO:0000313" key="3">
    <source>
        <dbReference type="EMBL" id="QDV25673.1"/>
    </source>
</evidence>
<dbReference type="Pfam" id="PF18301">
    <property type="entry name" value="preATP-grasp_3"/>
    <property type="match status" value="1"/>
</dbReference>
<keyword evidence="1" id="KW-0067">ATP-binding</keyword>
<dbReference type="GO" id="GO:0046872">
    <property type="term" value="F:metal ion binding"/>
    <property type="evidence" value="ECO:0007669"/>
    <property type="project" value="InterPro"/>
</dbReference>
<dbReference type="Proteomes" id="UP000318017">
    <property type="component" value="Chromosome"/>
</dbReference>
<dbReference type="KEGG" id="ahel:Q31a_40000"/>
<gene>
    <name evidence="3" type="ORF">Q31a_40000</name>
</gene>
<protein>
    <submittedName>
        <fullName evidence="3">Carbamoyl phosphate synthase-like protein</fullName>
    </submittedName>
</protein>
<dbReference type="SUPFAM" id="SSF56059">
    <property type="entry name" value="Glutathione synthetase ATP-binding domain-like"/>
    <property type="match status" value="1"/>
</dbReference>
<dbReference type="Gene3D" id="3.30.470.20">
    <property type="entry name" value="ATP-grasp fold, B domain"/>
    <property type="match status" value="1"/>
</dbReference>
<dbReference type="PROSITE" id="PS50975">
    <property type="entry name" value="ATP_GRASP"/>
    <property type="match status" value="1"/>
</dbReference>
<feature type="domain" description="ATP-grasp" evidence="2">
    <location>
        <begin position="107"/>
        <end position="307"/>
    </location>
</feature>
<dbReference type="GO" id="GO:0005524">
    <property type="term" value="F:ATP binding"/>
    <property type="evidence" value="ECO:0007669"/>
    <property type="project" value="UniProtKB-UniRule"/>
</dbReference>
<organism evidence="3 4">
    <name type="scientific">Aureliella helgolandensis</name>
    <dbReference type="NCBI Taxonomy" id="2527968"/>
    <lineage>
        <taxon>Bacteria</taxon>
        <taxon>Pseudomonadati</taxon>
        <taxon>Planctomycetota</taxon>
        <taxon>Planctomycetia</taxon>
        <taxon>Pirellulales</taxon>
        <taxon>Pirellulaceae</taxon>
        <taxon>Aureliella</taxon>
    </lineage>
</organism>
<evidence type="ECO:0000259" key="2">
    <source>
        <dbReference type="PROSITE" id="PS50975"/>
    </source>
</evidence>
<dbReference type="Pfam" id="PF02655">
    <property type="entry name" value="ATP-grasp_3"/>
    <property type="match status" value="1"/>
</dbReference>
<dbReference type="InterPro" id="IPR003806">
    <property type="entry name" value="ATP-grasp_PylC-type"/>
</dbReference>
<keyword evidence="1" id="KW-0547">Nucleotide-binding</keyword>
<dbReference type="InterPro" id="IPR040803">
    <property type="entry name" value="MfnD_preATP-grasp"/>
</dbReference>
<accession>A0A518GAS8</accession>
<keyword evidence="4" id="KW-1185">Reference proteome</keyword>
<reference evidence="3 4" key="1">
    <citation type="submission" date="2019-02" db="EMBL/GenBank/DDBJ databases">
        <title>Deep-cultivation of Planctomycetes and their phenomic and genomic characterization uncovers novel biology.</title>
        <authorList>
            <person name="Wiegand S."/>
            <person name="Jogler M."/>
            <person name="Boedeker C."/>
            <person name="Pinto D."/>
            <person name="Vollmers J."/>
            <person name="Rivas-Marin E."/>
            <person name="Kohn T."/>
            <person name="Peeters S.H."/>
            <person name="Heuer A."/>
            <person name="Rast P."/>
            <person name="Oberbeckmann S."/>
            <person name="Bunk B."/>
            <person name="Jeske O."/>
            <person name="Meyerdierks A."/>
            <person name="Storesund J.E."/>
            <person name="Kallscheuer N."/>
            <person name="Luecker S."/>
            <person name="Lage O.M."/>
            <person name="Pohl T."/>
            <person name="Merkel B.J."/>
            <person name="Hornburger P."/>
            <person name="Mueller R.-W."/>
            <person name="Bruemmer F."/>
            <person name="Labrenz M."/>
            <person name="Spormann A.M."/>
            <person name="Op den Camp H."/>
            <person name="Overmann J."/>
            <person name="Amann R."/>
            <person name="Jetten M.S.M."/>
            <person name="Mascher T."/>
            <person name="Medema M.H."/>
            <person name="Devos D.P."/>
            <person name="Kaster A.-K."/>
            <person name="Ovreas L."/>
            <person name="Rohde M."/>
            <person name="Galperin M.Y."/>
            <person name="Jogler C."/>
        </authorList>
    </citation>
    <scope>NUCLEOTIDE SEQUENCE [LARGE SCALE GENOMIC DNA]</scope>
    <source>
        <strain evidence="3 4">Q31a</strain>
    </source>
</reference>
<dbReference type="EMBL" id="CP036298">
    <property type="protein sequence ID" value="QDV25673.1"/>
    <property type="molecule type" value="Genomic_DNA"/>
</dbReference>
<dbReference type="AlphaFoldDB" id="A0A518GAS8"/>
<sequence length="337" mass="36073">MLASLVEQLTEAGNEVYVAISRELQETRFLLKLREAAHVVLLEPSHQSDLLEHWRSIAQSCDQAVVIAPECGGALQAAVEKLGTLPNVLVNCSGPFLSTACSKLKTARALAEAGISHPPTLPLQALTLAWLKSTQDLCRTARDEPQWIVKPDDGAGCEGVLRLGRNELLQRHAQLLAQPEPLLVQPCLAGAAFGCSAIIDARGNAHWLPPATQNLEAVGELEQGWEYRGGEISLGGNQVIPPRRLVDAALRACGTGGMGWVGVDMLFDLHSNSWTVIEINPRFTTSVVGLASAYTGNLISETLQLANGQRRELAGAFTQSVSFDAVGNVVPLASPER</sequence>